<gene>
    <name evidence="1" type="ORF">IHE45_17G098900</name>
</gene>
<name>A0ACB7UE52_DIOAL</name>
<dbReference type="EMBL" id="CM037027">
    <property type="protein sequence ID" value="KAH7658595.1"/>
    <property type="molecule type" value="Genomic_DNA"/>
</dbReference>
<protein>
    <submittedName>
        <fullName evidence="1">F-box domain-containing protein</fullName>
    </submittedName>
</protein>
<evidence type="ECO:0000313" key="2">
    <source>
        <dbReference type="Proteomes" id="UP000827976"/>
    </source>
</evidence>
<reference evidence="2" key="1">
    <citation type="journal article" date="2022" name="Nat. Commun.">
        <title>Chromosome evolution and the genetic basis of agronomically important traits in greater yam.</title>
        <authorList>
            <person name="Bredeson J.V."/>
            <person name="Lyons J.B."/>
            <person name="Oniyinde I.O."/>
            <person name="Okereke N.R."/>
            <person name="Kolade O."/>
            <person name="Nnabue I."/>
            <person name="Nwadili C.O."/>
            <person name="Hribova E."/>
            <person name="Parker M."/>
            <person name="Nwogha J."/>
            <person name="Shu S."/>
            <person name="Carlson J."/>
            <person name="Kariba R."/>
            <person name="Muthemba S."/>
            <person name="Knop K."/>
            <person name="Barton G.J."/>
            <person name="Sherwood A.V."/>
            <person name="Lopez-Montes A."/>
            <person name="Asiedu R."/>
            <person name="Jamnadass R."/>
            <person name="Muchugi A."/>
            <person name="Goodstein D."/>
            <person name="Egesi C.N."/>
            <person name="Featherston J."/>
            <person name="Asfaw A."/>
            <person name="Simpson G.G."/>
            <person name="Dolezel J."/>
            <person name="Hendre P.S."/>
            <person name="Van Deynze A."/>
            <person name="Kumar P.L."/>
            <person name="Obidiegwu J.E."/>
            <person name="Bhattacharjee R."/>
            <person name="Rokhsar D.S."/>
        </authorList>
    </citation>
    <scope>NUCLEOTIDE SEQUENCE [LARGE SCALE GENOMIC DNA]</scope>
    <source>
        <strain evidence="2">cv. TDa95/00328</strain>
    </source>
</reference>
<sequence length="332" mass="39005">MADYASLPRDMIQEIIKYLSFLDYIRFGAVCSHWYNVAKERYSSSQKLLPWLIFFNGDSPKFFNPSEERVYHMEIRKLSGRHCVGSSHGWLITIDLDFKVYLLNPFSRAQVGLPPLQQLDTCDGYPRWDQLIYKAVLSADPSESFDYIVIVVYFRTENLAFWRPGDLTWTMIRNHIYIEDIIWYNEGFYVVGSDNHVKIVNKYGGDEGNDDEDGFAQHYPNAVNARHFMHTTCFKLFKFDRERNNFVKLNSIDDHILFLGANHTMMIATTAMGEKIKSNSIYFTDHDCWIERDHMHIFRDSGIYNISDRSITLFPLKNINHQAKRPIFIDVN</sequence>
<comment type="caution">
    <text evidence="1">The sequence shown here is derived from an EMBL/GenBank/DDBJ whole genome shotgun (WGS) entry which is preliminary data.</text>
</comment>
<organism evidence="1 2">
    <name type="scientific">Dioscorea alata</name>
    <name type="common">Purple yam</name>
    <dbReference type="NCBI Taxonomy" id="55571"/>
    <lineage>
        <taxon>Eukaryota</taxon>
        <taxon>Viridiplantae</taxon>
        <taxon>Streptophyta</taxon>
        <taxon>Embryophyta</taxon>
        <taxon>Tracheophyta</taxon>
        <taxon>Spermatophyta</taxon>
        <taxon>Magnoliopsida</taxon>
        <taxon>Liliopsida</taxon>
        <taxon>Dioscoreales</taxon>
        <taxon>Dioscoreaceae</taxon>
        <taxon>Dioscorea</taxon>
    </lineage>
</organism>
<keyword evidence="2" id="KW-1185">Reference proteome</keyword>
<accession>A0ACB7UE52</accession>
<dbReference type="Proteomes" id="UP000827976">
    <property type="component" value="Chromosome 17"/>
</dbReference>
<proteinExistence type="predicted"/>
<evidence type="ECO:0000313" key="1">
    <source>
        <dbReference type="EMBL" id="KAH7658595.1"/>
    </source>
</evidence>